<keyword evidence="1" id="KW-0732">Signal</keyword>
<dbReference type="AlphaFoldDB" id="A0A9P4J0Q8"/>
<evidence type="ECO:0000313" key="4">
    <source>
        <dbReference type="Proteomes" id="UP000799439"/>
    </source>
</evidence>
<sequence length="405" mass="43628">MNLPNLLSGLVLLTVASADIRNDLQSLINAPDAKPGATADFIPQGITFSQSRHAICLTGIAKVPVTSRNIEFKTQIPPHQSAATEMIQEILETNSAFIPNNTIGPQTISTVYGIQTDFCYPATLTSATQVKTIQILTHGTGLQRNYWDIPGPNNSYVDAAAMAGYATLSYDRLGNLQSDHPDPINAVQSAMHVEILEGLIQGVRKGTFGLKKFDNVVCAGHSYGQIIQTGHDNKYPSSCSAVLATGVSGAFQYLSQDTLALNPTIAHDVDPGRFGNLSNAFFTYPTSVSVQLPFFRYPYFDPDVFDAVFATRGTYTIGELLTLPAIFTPAPAFTGPVAVINGEFDFAYCGGECGQLPDLYRTTFYPTAGRAAVYLIPNTGHIINAHATAPQAFQQMLSFLKENGL</sequence>
<accession>A0A9P4J0Q8</accession>
<feature type="domain" description="AB hydrolase-1" evidence="2">
    <location>
        <begin position="135"/>
        <end position="386"/>
    </location>
</feature>
<name>A0A9P4J0Q8_9PEZI</name>
<evidence type="ECO:0000259" key="2">
    <source>
        <dbReference type="Pfam" id="PF12697"/>
    </source>
</evidence>
<organism evidence="3 4">
    <name type="scientific">Myriangium duriaei CBS 260.36</name>
    <dbReference type="NCBI Taxonomy" id="1168546"/>
    <lineage>
        <taxon>Eukaryota</taxon>
        <taxon>Fungi</taxon>
        <taxon>Dikarya</taxon>
        <taxon>Ascomycota</taxon>
        <taxon>Pezizomycotina</taxon>
        <taxon>Dothideomycetes</taxon>
        <taxon>Dothideomycetidae</taxon>
        <taxon>Myriangiales</taxon>
        <taxon>Myriangiaceae</taxon>
        <taxon>Myriangium</taxon>
    </lineage>
</organism>
<proteinExistence type="predicted"/>
<protein>
    <recommendedName>
        <fullName evidence="2">AB hydrolase-1 domain-containing protein</fullName>
    </recommendedName>
</protein>
<keyword evidence="4" id="KW-1185">Reference proteome</keyword>
<evidence type="ECO:0000313" key="3">
    <source>
        <dbReference type="EMBL" id="KAF2152256.1"/>
    </source>
</evidence>
<comment type="caution">
    <text evidence="3">The sequence shown here is derived from an EMBL/GenBank/DDBJ whole genome shotgun (WGS) entry which is preliminary data.</text>
</comment>
<dbReference type="InterPro" id="IPR000073">
    <property type="entry name" value="AB_hydrolase_1"/>
</dbReference>
<dbReference type="Proteomes" id="UP000799439">
    <property type="component" value="Unassembled WGS sequence"/>
</dbReference>
<reference evidence="3" key="1">
    <citation type="journal article" date="2020" name="Stud. Mycol.">
        <title>101 Dothideomycetes genomes: a test case for predicting lifestyles and emergence of pathogens.</title>
        <authorList>
            <person name="Haridas S."/>
            <person name="Albert R."/>
            <person name="Binder M."/>
            <person name="Bloem J."/>
            <person name="Labutti K."/>
            <person name="Salamov A."/>
            <person name="Andreopoulos B."/>
            <person name="Baker S."/>
            <person name="Barry K."/>
            <person name="Bills G."/>
            <person name="Bluhm B."/>
            <person name="Cannon C."/>
            <person name="Castanera R."/>
            <person name="Culley D."/>
            <person name="Daum C."/>
            <person name="Ezra D."/>
            <person name="Gonzalez J."/>
            <person name="Henrissat B."/>
            <person name="Kuo A."/>
            <person name="Liang C."/>
            <person name="Lipzen A."/>
            <person name="Lutzoni F."/>
            <person name="Magnuson J."/>
            <person name="Mondo S."/>
            <person name="Nolan M."/>
            <person name="Ohm R."/>
            <person name="Pangilinan J."/>
            <person name="Park H.-J."/>
            <person name="Ramirez L."/>
            <person name="Alfaro M."/>
            <person name="Sun H."/>
            <person name="Tritt A."/>
            <person name="Yoshinaga Y."/>
            <person name="Zwiers L.-H."/>
            <person name="Turgeon B."/>
            <person name="Goodwin S."/>
            <person name="Spatafora J."/>
            <person name="Crous P."/>
            <person name="Grigoriev I."/>
        </authorList>
    </citation>
    <scope>NUCLEOTIDE SEQUENCE</scope>
    <source>
        <strain evidence="3">CBS 260.36</strain>
    </source>
</reference>
<dbReference type="OrthoDB" id="190201at2759"/>
<dbReference type="Gene3D" id="3.40.50.1820">
    <property type="entry name" value="alpha/beta hydrolase"/>
    <property type="match status" value="1"/>
</dbReference>
<dbReference type="SUPFAM" id="SSF53474">
    <property type="entry name" value="alpha/beta-Hydrolases"/>
    <property type="match status" value="1"/>
</dbReference>
<evidence type="ECO:0000256" key="1">
    <source>
        <dbReference type="SAM" id="SignalP"/>
    </source>
</evidence>
<dbReference type="EMBL" id="ML996086">
    <property type="protein sequence ID" value="KAF2152256.1"/>
    <property type="molecule type" value="Genomic_DNA"/>
</dbReference>
<feature type="signal peptide" evidence="1">
    <location>
        <begin position="1"/>
        <end position="18"/>
    </location>
</feature>
<dbReference type="InterPro" id="IPR029058">
    <property type="entry name" value="AB_hydrolase_fold"/>
</dbReference>
<feature type="chain" id="PRO_5040333121" description="AB hydrolase-1 domain-containing protein" evidence="1">
    <location>
        <begin position="19"/>
        <end position="405"/>
    </location>
</feature>
<dbReference type="Pfam" id="PF12697">
    <property type="entry name" value="Abhydrolase_6"/>
    <property type="match status" value="1"/>
</dbReference>
<gene>
    <name evidence="3" type="ORF">K461DRAFT_256055</name>
</gene>